<dbReference type="InterPro" id="IPR014729">
    <property type="entry name" value="Rossmann-like_a/b/a_fold"/>
</dbReference>
<comment type="domain">
    <text evidence="8">The C-terminal coiled-coil domain is crucial for aminoacylation activity.</text>
</comment>
<comment type="domain">
    <text evidence="8">ValRS has two distinct active sites: one for aminoacylation and one for editing. The misactivated threonine is translocated from the active site to the editing site.</text>
</comment>
<dbReference type="InterPro" id="IPR019499">
    <property type="entry name" value="Val-tRNA_synth_tRNA-bd"/>
</dbReference>
<dbReference type="InterPro" id="IPR009080">
    <property type="entry name" value="tRNAsynth_Ia_anticodon-bd"/>
</dbReference>
<evidence type="ECO:0000259" key="9">
    <source>
        <dbReference type="Pfam" id="PF00133"/>
    </source>
</evidence>
<dbReference type="RefSeq" id="WP_377795990.1">
    <property type="nucleotide sequence ID" value="NZ_JBHSLW010000005.1"/>
</dbReference>
<feature type="short sequence motif" description="'KMSKS' region" evidence="8">
    <location>
        <begin position="577"/>
        <end position="581"/>
    </location>
</feature>
<evidence type="ECO:0000256" key="1">
    <source>
        <dbReference type="ARBA" id="ARBA00022490"/>
    </source>
</evidence>
<reference evidence="13" key="1">
    <citation type="journal article" date="2019" name="Int. J. Syst. Evol. Microbiol.">
        <title>The Global Catalogue of Microorganisms (GCM) 10K type strain sequencing project: providing services to taxonomists for standard genome sequencing and annotation.</title>
        <authorList>
            <consortium name="The Broad Institute Genomics Platform"/>
            <consortium name="The Broad Institute Genome Sequencing Center for Infectious Disease"/>
            <person name="Wu L."/>
            <person name="Ma J."/>
        </authorList>
    </citation>
    <scope>NUCLEOTIDE SEQUENCE [LARGE SCALE GENOMIC DNA]</scope>
    <source>
        <strain evidence="13">NCAIM B.01391</strain>
    </source>
</reference>
<comment type="function">
    <text evidence="8">Catalyzes the attachment of valine to tRNA(Val). As ValRS can inadvertently accommodate and process structurally similar amino acids such as threonine, to avoid such errors, it has a 'posttransfer' editing activity that hydrolyzes mischarged Thr-tRNA(Val) in a tRNA-dependent manner.</text>
</comment>
<dbReference type="GO" id="GO:0004832">
    <property type="term" value="F:valine-tRNA ligase activity"/>
    <property type="evidence" value="ECO:0007669"/>
    <property type="project" value="UniProtKB-EC"/>
</dbReference>
<dbReference type="EC" id="6.1.1.9" evidence="8"/>
<dbReference type="InterPro" id="IPR002303">
    <property type="entry name" value="Valyl-tRNA_ligase"/>
</dbReference>
<comment type="subcellular location">
    <subcellularLocation>
        <location evidence="8">Cytoplasm</location>
    </subcellularLocation>
</comment>
<feature type="domain" description="Methionyl/Valyl/Leucyl/Isoleucyl-tRNA synthetase anticodon-binding" evidence="10">
    <location>
        <begin position="659"/>
        <end position="818"/>
    </location>
</feature>
<dbReference type="Gene3D" id="3.90.740.10">
    <property type="entry name" value="Valyl/Leucyl/Isoleucyl-tRNA synthetase, editing domain"/>
    <property type="match status" value="1"/>
</dbReference>
<protein>
    <recommendedName>
        <fullName evidence="8">Valine--tRNA ligase</fullName>
        <ecNumber evidence="8">6.1.1.9</ecNumber>
    </recommendedName>
    <alternativeName>
        <fullName evidence="8">Valyl-tRNA synthetase</fullName>
        <shortName evidence="8">ValRS</shortName>
    </alternativeName>
</protein>
<evidence type="ECO:0000256" key="4">
    <source>
        <dbReference type="ARBA" id="ARBA00022840"/>
    </source>
</evidence>
<evidence type="ECO:0000313" key="12">
    <source>
        <dbReference type="EMBL" id="MFC5418683.1"/>
    </source>
</evidence>
<dbReference type="Proteomes" id="UP001596053">
    <property type="component" value="Unassembled WGS sequence"/>
</dbReference>
<evidence type="ECO:0000256" key="7">
    <source>
        <dbReference type="ARBA" id="ARBA00047552"/>
    </source>
</evidence>
<sequence>MMDKTFEPASVEARISKAWEEADAFKAGRGAAPGAEPYCIVIPPPNVTGSLHMGHALNNTLQDVLCRFERLRGKDVLWQPGTDHAGIATQMVVERKLAAENKTDRRTMGREAFLAEVWKWKEESGGTIVNQLKRLGASCDWSRERFTMDEGLSAAVLKVFVGLHKQGLIYRAKRLVNWDPKFQTAISDLEVLQVEKTGTFKWHGGGEEAFDAGKLEKALAKDPNGHLYYFDYPIEGAAYDPENPETYITVATTRPETMLGDTGVAVHPENDKLKGLIGKSAVLPLVKRVIPIFGDDYADPEKGTGAVKITPAHDFNDFDVGKRNSLRIVNILDGEARILIQDNADFLEGAAPEAETLALHGLDRFAARKAVVGLMAARGLLRKIEPNTHTVPHGDRSDVVIEPWLTDQWYVDVQPLAQRALAAVRDGKTKITPESWTKTYNDWLENIEPWCVSRQLWWGHQIPAWYGPDGECFVAESEAAAQALALSHYGGAVELKRDEDVLDTWFSSALWPFSTLGWPEETPELKRYYPTATLVTAFDIIFFWVARMMMMGLNFMDEVPFKDVYIHAIVRDEKGAKMSKSKGNVIDPLVLVDKYGADALRFTLSAMAAQGRDIKLATSRVEGYRNFATKIWNAARFAEINGCLRAEGFAPATVTLPLNRWILSEAARTAEAVAAGIESFKFNEAADSAYRFVWGQFCDWYLELSKPVLQAEELDAAGTAARAETQATVAHVIDLICQLLHPFMPFLTEELWAQKANAGAPRAVPAGEAGLVCLTRWPELSTLIDETAEAEIGFVVDLISDIRSIRSETNVPGGTQVPLVLVRASDATRAAVEAWAPMIERLARLSAIEFADQAPGQSAQIIVRGEVAALPLAGIIDLDAERGRLDKELAKLDQDIAAVERKLGNPDFMARAPEEIVEENRERKAAAEARKLKIKEALERLA</sequence>
<dbReference type="SUPFAM" id="SSF47323">
    <property type="entry name" value="Anticodon-binding domain of a subclass of class I aminoacyl-tRNA synthetases"/>
    <property type="match status" value="1"/>
</dbReference>
<keyword evidence="13" id="KW-1185">Reference proteome</keyword>
<dbReference type="Pfam" id="PF00133">
    <property type="entry name" value="tRNA-synt_1"/>
    <property type="match status" value="1"/>
</dbReference>
<keyword evidence="2 8" id="KW-0436">Ligase</keyword>
<dbReference type="InterPro" id="IPR037118">
    <property type="entry name" value="Val-tRNA_synth_C_sf"/>
</dbReference>
<dbReference type="InterPro" id="IPR010978">
    <property type="entry name" value="tRNA-bd_arm"/>
</dbReference>
<keyword evidence="1 8" id="KW-0963">Cytoplasm</keyword>
<dbReference type="SUPFAM" id="SSF46589">
    <property type="entry name" value="tRNA-binding arm"/>
    <property type="match status" value="1"/>
</dbReference>
<feature type="domain" description="Valyl-tRNA synthetase tRNA-binding arm" evidence="11">
    <location>
        <begin position="877"/>
        <end position="942"/>
    </location>
</feature>
<dbReference type="NCBIfam" id="NF004349">
    <property type="entry name" value="PRK05729.1"/>
    <property type="match status" value="1"/>
</dbReference>
<feature type="coiled-coil region" evidence="8">
    <location>
        <begin position="875"/>
        <end position="937"/>
    </location>
</feature>
<dbReference type="InterPro" id="IPR002300">
    <property type="entry name" value="aa-tRNA-synth_Ia"/>
</dbReference>
<accession>A0ABW0INI3</accession>
<evidence type="ECO:0000256" key="3">
    <source>
        <dbReference type="ARBA" id="ARBA00022741"/>
    </source>
</evidence>
<comment type="catalytic activity">
    <reaction evidence="7 8">
        <text>tRNA(Val) + L-valine + ATP = L-valyl-tRNA(Val) + AMP + diphosphate</text>
        <dbReference type="Rhea" id="RHEA:10704"/>
        <dbReference type="Rhea" id="RHEA-COMP:9672"/>
        <dbReference type="Rhea" id="RHEA-COMP:9708"/>
        <dbReference type="ChEBI" id="CHEBI:30616"/>
        <dbReference type="ChEBI" id="CHEBI:33019"/>
        <dbReference type="ChEBI" id="CHEBI:57762"/>
        <dbReference type="ChEBI" id="CHEBI:78442"/>
        <dbReference type="ChEBI" id="CHEBI:78537"/>
        <dbReference type="ChEBI" id="CHEBI:456215"/>
        <dbReference type="EC" id="6.1.1.9"/>
    </reaction>
</comment>
<dbReference type="SUPFAM" id="SSF50677">
    <property type="entry name" value="ValRS/IleRS/LeuRS editing domain"/>
    <property type="match status" value="1"/>
</dbReference>
<proteinExistence type="inferred from homology"/>
<keyword evidence="6 8" id="KW-0030">Aminoacyl-tRNA synthetase</keyword>
<dbReference type="Gene3D" id="1.10.287.380">
    <property type="entry name" value="Valyl-tRNA synthetase, C-terminal domain"/>
    <property type="match status" value="1"/>
</dbReference>
<keyword evidence="4 8" id="KW-0067">ATP-binding</keyword>
<dbReference type="SUPFAM" id="SSF52374">
    <property type="entry name" value="Nucleotidylyl transferase"/>
    <property type="match status" value="1"/>
</dbReference>
<evidence type="ECO:0000256" key="6">
    <source>
        <dbReference type="ARBA" id="ARBA00023146"/>
    </source>
</evidence>
<dbReference type="CDD" id="cd07962">
    <property type="entry name" value="Anticodon_Ia_Val"/>
    <property type="match status" value="1"/>
</dbReference>
<evidence type="ECO:0000259" key="10">
    <source>
        <dbReference type="Pfam" id="PF08264"/>
    </source>
</evidence>
<dbReference type="HAMAP" id="MF_02004">
    <property type="entry name" value="Val_tRNA_synth_type1"/>
    <property type="match status" value="1"/>
</dbReference>
<evidence type="ECO:0000256" key="5">
    <source>
        <dbReference type="ARBA" id="ARBA00022917"/>
    </source>
</evidence>
<dbReference type="PRINTS" id="PR00986">
    <property type="entry name" value="TRNASYNTHVAL"/>
</dbReference>
<dbReference type="PANTHER" id="PTHR11946">
    <property type="entry name" value="VALYL-TRNA SYNTHETASES"/>
    <property type="match status" value="1"/>
</dbReference>
<dbReference type="InterPro" id="IPR033705">
    <property type="entry name" value="Anticodon_Ia_Val"/>
</dbReference>
<dbReference type="Gene3D" id="3.40.50.620">
    <property type="entry name" value="HUPs"/>
    <property type="match status" value="2"/>
</dbReference>
<dbReference type="InterPro" id="IPR001412">
    <property type="entry name" value="aa-tRNA-synth_I_CS"/>
</dbReference>
<organism evidence="12 13">
    <name type="scientific">Bosea eneae</name>
    <dbReference type="NCBI Taxonomy" id="151454"/>
    <lineage>
        <taxon>Bacteria</taxon>
        <taxon>Pseudomonadati</taxon>
        <taxon>Pseudomonadota</taxon>
        <taxon>Alphaproteobacteria</taxon>
        <taxon>Hyphomicrobiales</taxon>
        <taxon>Boseaceae</taxon>
        <taxon>Bosea</taxon>
    </lineage>
</organism>
<dbReference type="PANTHER" id="PTHR11946:SF93">
    <property type="entry name" value="VALINE--TRNA LIGASE, CHLOROPLASTIC_MITOCHONDRIAL 2"/>
    <property type="match status" value="1"/>
</dbReference>
<gene>
    <name evidence="8" type="primary">valS</name>
    <name evidence="12" type="ORF">ACFPOB_03795</name>
</gene>
<dbReference type="CDD" id="cd00817">
    <property type="entry name" value="ValRS_core"/>
    <property type="match status" value="1"/>
</dbReference>
<keyword evidence="8" id="KW-0175">Coiled coil</keyword>
<evidence type="ECO:0000256" key="8">
    <source>
        <dbReference type="HAMAP-Rule" id="MF_02004"/>
    </source>
</evidence>
<comment type="caution">
    <text evidence="12">The sequence shown here is derived from an EMBL/GenBank/DDBJ whole genome shotgun (WGS) entry which is preliminary data.</text>
</comment>
<dbReference type="PROSITE" id="PS00178">
    <property type="entry name" value="AA_TRNA_LIGASE_I"/>
    <property type="match status" value="1"/>
</dbReference>
<name>A0ABW0INI3_9HYPH</name>
<evidence type="ECO:0000313" key="13">
    <source>
        <dbReference type="Proteomes" id="UP001596053"/>
    </source>
</evidence>
<evidence type="ECO:0000256" key="2">
    <source>
        <dbReference type="ARBA" id="ARBA00022598"/>
    </source>
</evidence>
<dbReference type="NCBIfam" id="TIGR00422">
    <property type="entry name" value="valS"/>
    <property type="match status" value="1"/>
</dbReference>
<feature type="domain" description="Aminoacyl-tRNA synthetase class Ia" evidence="9">
    <location>
        <begin position="16"/>
        <end position="616"/>
    </location>
</feature>
<dbReference type="InterPro" id="IPR013155">
    <property type="entry name" value="M/V/L/I-tRNA-synth_anticd-bd"/>
</dbReference>
<dbReference type="Pfam" id="PF10458">
    <property type="entry name" value="Val_tRNA-synt_C"/>
    <property type="match status" value="1"/>
</dbReference>
<dbReference type="Pfam" id="PF08264">
    <property type="entry name" value="Anticodon_1"/>
    <property type="match status" value="1"/>
</dbReference>
<keyword evidence="5 8" id="KW-0648">Protein biosynthesis</keyword>
<dbReference type="InterPro" id="IPR009008">
    <property type="entry name" value="Val/Leu/Ile-tRNA-synth_edit"/>
</dbReference>
<keyword evidence="3 8" id="KW-0547">Nucleotide-binding</keyword>
<evidence type="ECO:0000259" key="11">
    <source>
        <dbReference type="Pfam" id="PF10458"/>
    </source>
</evidence>
<feature type="binding site" evidence="8">
    <location>
        <position position="580"/>
    </location>
    <ligand>
        <name>ATP</name>
        <dbReference type="ChEBI" id="CHEBI:30616"/>
    </ligand>
</feature>
<feature type="short sequence motif" description="'HIGH' region" evidence="8">
    <location>
        <begin position="45"/>
        <end position="55"/>
    </location>
</feature>
<comment type="similarity">
    <text evidence="8">Belongs to the class-I aminoacyl-tRNA synthetase family. ValS type 1 subfamily.</text>
</comment>
<dbReference type="EMBL" id="JBHSLW010000005">
    <property type="protein sequence ID" value="MFC5418683.1"/>
    <property type="molecule type" value="Genomic_DNA"/>
</dbReference>
<comment type="subunit">
    <text evidence="8">Monomer.</text>
</comment>
<dbReference type="Gene3D" id="1.10.730.10">
    <property type="entry name" value="Isoleucyl-tRNA Synthetase, Domain 1"/>
    <property type="match status" value="1"/>
</dbReference>